<name>A0A6L6YHM0_9BURK</name>
<dbReference type="PANTHER" id="PTHR11575:SF24">
    <property type="entry name" value="5'-NUCLEOTIDASE"/>
    <property type="match status" value="1"/>
</dbReference>
<dbReference type="InterPro" id="IPR008334">
    <property type="entry name" value="5'-Nucleotdase_C"/>
</dbReference>
<dbReference type="SUPFAM" id="SSF55816">
    <property type="entry name" value="5'-nucleotidase (syn. UDP-sugar hydrolase), C-terminal domain"/>
    <property type="match status" value="1"/>
</dbReference>
<gene>
    <name evidence="6" type="ORF">E5987_07885</name>
</gene>
<dbReference type="PRINTS" id="PR01607">
    <property type="entry name" value="APYRASEFAMLY"/>
</dbReference>
<dbReference type="SUPFAM" id="SSF56300">
    <property type="entry name" value="Metallo-dependent phosphatases"/>
    <property type="match status" value="1"/>
</dbReference>
<dbReference type="AlphaFoldDB" id="A0A6L6YHM0"/>
<keyword evidence="7" id="KW-1185">Reference proteome</keyword>
<dbReference type="Gene3D" id="3.90.780.10">
    <property type="entry name" value="5'-Nucleotidase, C-terminal domain"/>
    <property type="match status" value="1"/>
</dbReference>
<keyword evidence="3" id="KW-0547">Nucleotide-binding</keyword>
<dbReference type="InterPro" id="IPR006146">
    <property type="entry name" value="5'-Nucleotdase_CS"/>
</dbReference>
<keyword evidence="3" id="KW-0378">Hydrolase</keyword>
<dbReference type="PROSITE" id="PS00785">
    <property type="entry name" value="5_NUCLEOTIDASE_1"/>
    <property type="match status" value="1"/>
</dbReference>
<dbReference type="InterPro" id="IPR036907">
    <property type="entry name" value="5'-Nucleotdase_C_sf"/>
</dbReference>
<dbReference type="PROSITE" id="PS00786">
    <property type="entry name" value="5_NUCLEOTIDASE_2"/>
    <property type="match status" value="1"/>
</dbReference>
<feature type="domain" description="Calcineurin-like phosphoesterase" evidence="4">
    <location>
        <begin position="85"/>
        <end position="300"/>
    </location>
</feature>
<dbReference type="InterPro" id="IPR029052">
    <property type="entry name" value="Metallo-depent_PP-like"/>
</dbReference>
<proteinExistence type="inferred from homology"/>
<dbReference type="Pfam" id="PF02872">
    <property type="entry name" value="5_nucleotid_C"/>
    <property type="match status" value="1"/>
</dbReference>
<evidence type="ECO:0000256" key="3">
    <source>
        <dbReference type="RuleBase" id="RU362119"/>
    </source>
</evidence>
<dbReference type="GO" id="GO:0009166">
    <property type="term" value="P:nucleotide catabolic process"/>
    <property type="evidence" value="ECO:0007669"/>
    <property type="project" value="InterPro"/>
</dbReference>
<dbReference type="InterPro" id="IPR004843">
    <property type="entry name" value="Calcineurin-like_PHP"/>
</dbReference>
<dbReference type="InterPro" id="IPR006179">
    <property type="entry name" value="5_nucleotidase/apyrase"/>
</dbReference>
<dbReference type="EMBL" id="WSRP01000022">
    <property type="protein sequence ID" value="MVX57126.1"/>
    <property type="molecule type" value="Genomic_DNA"/>
</dbReference>
<dbReference type="Gene3D" id="3.60.21.10">
    <property type="match status" value="1"/>
</dbReference>
<dbReference type="GO" id="GO:0000166">
    <property type="term" value="F:nucleotide binding"/>
    <property type="evidence" value="ECO:0007669"/>
    <property type="project" value="UniProtKB-KW"/>
</dbReference>
<dbReference type="GO" id="GO:0016788">
    <property type="term" value="F:hydrolase activity, acting on ester bonds"/>
    <property type="evidence" value="ECO:0007669"/>
    <property type="project" value="InterPro"/>
</dbReference>
<comment type="similarity">
    <text evidence="1 3">Belongs to the 5'-nucleotidase family.</text>
</comment>
<evidence type="ECO:0000313" key="6">
    <source>
        <dbReference type="EMBL" id="MVX57126.1"/>
    </source>
</evidence>
<evidence type="ECO:0000256" key="1">
    <source>
        <dbReference type="ARBA" id="ARBA00006654"/>
    </source>
</evidence>
<comment type="caution">
    <text evidence="6">The sequence shown here is derived from an EMBL/GenBank/DDBJ whole genome shotgun (WGS) entry which is preliminary data.</text>
</comment>
<evidence type="ECO:0000313" key="7">
    <source>
        <dbReference type="Proteomes" id="UP000472580"/>
    </source>
</evidence>
<reference evidence="6 7" key="1">
    <citation type="submission" date="2019-12" db="EMBL/GenBank/DDBJ databases">
        <title>Microbes associate with the intestines of laboratory mice.</title>
        <authorList>
            <person name="Navarre W."/>
            <person name="Wong E."/>
        </authorList>
    </citation>
    <scope>NUCLEOTIDE SEQUENCE [LARGE SCALE GENOMIC DNA]</scope>
    <source>
        <strain evidence="6 7">NM82_D38</strain>
    </source>
</reference>
<dbReference type="Pfam" id="PF00149">
    <property type="entry name" value="Metallophos"/>
    <property type="match status" value="1"/>
</dbReference>
<accession>A0A6L6YHM0</accession>
<evidence type="ECO:0000256" key="2">
    <source>
        <dbReference type="ARBA" id="ARBA00022729"/>
    </source>
</evidence>
<organism evidence="6 7">
    <name type="scientific">Parasutterella muris</name>
    <dbReference type="NCBI Taxonomy" id="2565572"/>
    <lineage>
        <taxon>Bacteria</taxon>
        <taxon>Pseudomonadati</taxon>
        <taxon>Pseudomonadota</taxon>
        <taxon>Betaproteobacteria</taxon>
        <taxon>Burkholderiales</taxon>
        <taxon>Sutterellaceae</taxon>
        <taxon>Parasutterella</taxon>
    </lineage>
</organism>
<dbReference type="Proteomes" id="UP000472580">
    <property type="component" value="Unassembled WGS sequence"/>
</dbReference>
<evidence type="ECO:0000259" key="5">
    <source>
        <dbReference type="Pfam" id="PF02872"/>
    </source>
</evidence>
<sequence length="589" mass="64210">MDLVVNEKIVITPNRRFLVNYRFKFGTLHHKDSAKADRSMHKTLTNLDSAHGLAAVYKRTCLLLLFVLFLSGCALHPSVDNGPELKILHTNDMHSHFAGSKSDNACLREEGCTGGYGAIAAYVKQAKKEDPETLFLDAGDQFQGSLLYVNGKSQFVRKIDNLMGFNYATLGNHEFDEGCEKLLAFINTANYQFLAANLKPEDGCALRKANIKPYVITEYNKERVGIIGIANPDVVSESIACRHTKFINPIQAVRSSVQEIQKAGVHVIIVLSHMGLPFDKKLASEVADIDIIVGGHTHDYIGPGSKIGGYPIVEKSPNGAPVLIVTTSGEAKYLGNLSVRFDNTGKPISWSGSPMLMGKAGGDKEITQIIDEAAEKIQKENSVIVGENRVRANDGIEACRHGDCFSTFLVTRAMLEYAKKNGASIALINGGSFRGSIPVGTVTKGDLDNLQPFQDILEIKEYTGRELLEAVERGVSDEGGIGPRILQTAGLRYSYDPTAEVGKRVISVEVQNQKGRWVPIKLNRRYTVALNTFLASGGDGHKALGSGKVVKKTNVLIPELFAKWLTKNSPVLDRPEQSITAITGAKAER</sequence>
<protein>
    <submittedName>
        <fullName evidence="6">Bifunctional metallophosphatase/5'-nucleotidase</fullName>
    </submittedName>
</protein>
<feature type="domain" description="5'-Nucleotidase C-terminal" evidence="5">
    <location>
        <begin position="396"/>
        <end position="544"/>
    </location>
</feature>
<keyword evidence="2" id="KW-0732">Signal</keyword>
<dbReference type="GO" id="GO:0046872">
    <property type="term" value="F:metal ion binding"/>
    <property type="evidence" value="ECO:0007669"/>
    <property type="project" value="InterPro"/>
</dbReference>
<evidence type="ECO:0000259" key="4">
    <source>
        <dbReference type="Pfam" id="PF00149"/>
    </source>
</evidence>
<dbReference type="PANTHER" id="PTHR11575">
    <property type="entry name" value="5'-NUCLEOTIDASE-RELATED"/>
    <property type="match status" value="1"/>
</dbReference>